<evidence type="ECO:0000259" key="7">
    <source>
        <dbReference type="Pfam" id="PF07195"/>
    </source>
</evidence>
<evidence type="ECO:0000256" key="5">
    <source>
        <dbReference type="RuleBase" id="RU362066"/>
    </source>
</evidence>
<comment type="subunit">
    <text evidence="2 5">Homopentamer.</text>
</comment>
<keyword evidence="9" id="KW-1185">Reference proteome</keyword>
<keyword evidence="3" id="KW-0175">Coiled coil</keyword>
<dbReference type="InterPro" id="IPR010809">
    <property type="entry name" value="FliD_C"/>
</dbReference>
<feature type="domain" description="Flagellar hook-associated protein 2 N-terminal" evidence="6">
    <location>
        <begin position="15"/>
        <end position="90"/>
    </location>
</feature>
<dbReference type="Pfam" id="PF07196">
    <property type="entry name" value="Flagellin_IN"/>
    <property type="match status" value="2"/>
</dbReference>
<dbReference type="Pfam" id="PF02465">
    <property type="entry name" value="FliD_N"/>
    <property type="match status" value="1"/>
</dbReference>
<dbReference type="EMBL" id="JAQQFM010000002">
    <property type="protein sequence ID" value="MFL9923757.1"/>
    <property type="molecule type" value="Genomic_DNA"/>
</dbReference>
<comment type="similarity">
    <text evidence="1 5">Belongs to the FliD family.</text>
</comment>
<evidence type="ECO:0000256" key="3">
    <source>
        <dbReference type="ARBA" id="ARBA00023054"/>
    </source>
</evidence>
<keyword evidence="5" id="KW-0964">Secreted</keyword>
<evidence type="ECO:0000256" key="2">
    <source>
        <dbReference type="ARBA" id="ARBA00011255"/>
    </source>
</evidence>
<comment type="subcellular location">
    <subcellularLocation>
        <location evidence="5">Secreted</location>
    </subcellularLocation>
    <subcellularLocation>
        <location evidence="5">Bacterial flagellum</location>
    </subcellularLocation>
</comment>
<feature type="domain" description="Flagellar hook-associated protein 2 C-terminal" evidence="7">
    <location>
        <begin position="429"/>
        <end position="656"/>
    </location>
</feature>
<name>A0ABW9A6X9_9BURK</name>
<keyword evidence="4 5" id="KW-0975">Bacterial flagellum</keyword>
<evidence type="ECO:0000256" key="1">
    <source>
        <dbReference type="ARBA" id="ARBA00009764"/>
    </source>
</evidence>
<comment type="function">
    <text evidence="5">Required for morphogenesis and for the elongation of the flagellar filament by facilitating polymerization of the flagellin monomers at the tip of growing filament. Forms a capping structure, which prevents flagellin subunits (transported through the central channel of the flagellum) from leaking out without polymerization at the distal end.</text>
</comment>
<keyword evidence="8" id="KW-0282">Flagellum</keyword>
<evidence type="ECO:0000259" key="6">
    <source>
        <dbReference type="Pfam" id="PF02465"/>
    </source>
</evidence>
<dbReference type="Proteomes" id="UP001629246">
    <property type="component" value="Unassembled WGS sequence"/>
</dbReference>
<dbReference type="InterPro" id="IPR010810">
    <property type="entry name" value="Flagellin_hook_IN_motif"/>
</dbReference>
<dbReference type="PANTHER" id="PTHR30288:SF0">
    <property type="entry name" value="FLAGELLAR HOOK-ASSOCIATED PROTEIN 2"/>
    <property type="match status" value="1"/>
</dbReference>
<dbReference type="Pfam" id="PF07195">
    <property type="entry name" value="FliD_C"/>
    <property type="match status" value="1"/>
</dbReference>
<proteinExistence type="inferred from homology"/>
<dbReference type="RefSeq" id="WP_408155684.1">
    <property type="nucleotide sequence ID" value="NZ_JAQQFM010000002.1"/>
</dbReference>
<sequence>MATSTGTISTSAGPLDVATLVSQLMTAESQVLTPLTTQASSYNTLISAYGNLKSAVSSYQSALTALTSASFSAQKASVNNSGTGTTLTTDPFTADVNSDDSTKILAQKIQSAGYPSSQTFNAGDSLAIKIGTNSPTFITLQANSTLSGVRDAINASKAGVTASITTDGNGDHLVLESNTGGTANTIKVTANNSLSTLAYDASSSNPSTVTQIQAARDATAAASGSYTIAVSQLAQAQKISSTGFASGTTFDSGILAIKTGDGSTAIIKPTSNSLAGVRDAINASSAGVSATIVSDGTNDHLVIAAKDSGSTNSIRITGTESFSSLAFDPSGKITSTGITTGQTFDTSTGGLSLKVGDTTTAISLSGTPSLADIKTAINSANAGVTASITNDGTNDHLVLTPTGSNTVALTGTGDFSTLTGSTMGQLLTAQDAKLSIDGVAVTSKTNKVTDAISGVTLNLSKVTTSSDNFTLNIANDTTGVTSTATSFVSAYNTLAKAIAGMTAQTPSTTLGTSTSSSPLASESSVQNIMTQLRSTLFGTVDGGNGISTLSDIGISFQKDGTLALDSTKLSTAATNNFAGINNLFTSTNGIVTKLQALVTNILSDDGIIATKTNGLKASLKINTDRQTAINTRLSNMKDAYTTQFNTLNVTLASMNATQSYLTQQLANLPKAS</sequence>
<evidence type="ECO:0000313" key="9">
    <source>
        <dbReference type="Proteomes" id="UP001629246"/>
    </source>
</evidence>
<reference evidence="8 9" key="1">
    <citation type="journal article" date="2024" name="Chem. Sci.">
        <title>Discovery of megapolipeptins by genome mining of a Burkholderiales bacteria collection.</title>
        <authorList>
            <person name="Paulo B.S."/>
            <person name="Recchia M.J.J."/>
            <person name="Lee S."/>
            <person name="Fergusson C.H."/>
            <person name="Romanowski S.B."/>
            <person name="Hernandez A."/>
            <person name="Krull N."/>
            <person name="Liu D.Y."/>
            <person name="Cavanagh H."/>
            <person name="Bos A."/>
            <person name="Gray C.A."/>
            <person name="Murphy B.T."/>
            <person name="Linington R.G."/>
            <person name="Eustaquio A.S."/>
        </authorList>
    </citation>
    <scope>NUCLEOTIDE SEQUENCE [LARGE SCALE GENOMIC DNA]</scope>
    <source>
        <strain evidence="8 9">RL21-008-BIB-A</strain>
    </source>
</reference>
<gene>
    <name evidence="8" type="primary">fliD</name>
    <name evidence="8" type="ORF">PQR62_05765</name>
</gene>
<organism evidence="8 9">
    <name type="scientific">Herbaspirillum lusitanum</name>
    <dbReference type="NCBI Taxonomy" id="213312"/>
    <lineage>
        <taxon>Bacteria</taxon>
        <taxon>Pseudomonadati</taxon>
        <taxon>Pseudomonadota</taxon>
        <taxon>Betaproteobacteria</taxon>
        <taxon>Burkholderiales</taxon>
        <taxon>Oxalobacteraceae</taxon>
        <taxon>Herbaspirillum</taxon>
    </lineage>
</organism>
<dbReference type="InterPro" id="IPR040026">
    <property type="entry name" value="FliD"/>
</dbReference>
<protein>
    <recommendedName>
        <fullName evidence="5">Flagellar hook-associated protein 2</fullName>
        <shortName evidence="5">HAP2</shortName>
    </recommendedName>
    <alternativeName>
        <fullName evidence="5">Flagellar cap protein</fullName>
    </alternativeName>
</protein>
<dbReference type="PANTHER" id="PTHR30288">
    <property type="entry name" value="FLAGELLAR CAP/ASSEMBLY PROTEIN FLID"/>
    <property type="match status" value="1"/>
</dbReference>
<keyword evidence="8" id="KW-0969">Cilium</keyword>
<evidence type="ECO:0000313" key="8">
    <source>
        <dbReference type="EMBL" id="MFL9923757.1"/>
    </source>
</evidence>
<keyword evidence="8" id="KW-0966">Cell projection</keyword>
<evidence type="ECO:0000256" key="4">
    <source>
        <dbReference type="ARBA" id="ARBA00023143"/>
    </source>
</evidence>
<comment type="caution">
    <text evidence="8">The sequence shown here is derived from an EMBL/GenBank/DDBJ whole genome shotgun (WGS) entry which is preliminary data.</text>
</comment>
<dbReference type="InterPro" id="IPR003481">
    <property type="entry name" value="FliD_N"/>
</dbReference>
<accession>A0ABW9A6X9</accession>